<evidence type="ECO:0000313" key="1">
    <source>
        <dbReference type="EMBL" id="MBD2799877.1"/>
    </source>
</evidence>
<gene>
    <name evidence="1" type="ORF">ID854_05255</name>
</gene>
<comment type="caution">
    <text evidence="1">The sequence shown here is derived from an EMBL/GenBank/DDBJ whole genome shotgun (WGS) entry which is preliminary data.</text>
</comment>
<proteinExistence type="predicted"/>
<dbReference type="RefSeq" id="WP_156935870.1">
    <property type="nucleotide sequence ID" value="NZ_JACXBF010000124.1"/>
</dbReference>
<name>A0AAW3YT18_9GAMM</name>
<sequence length="79" mass="9334">MSCAAPTHALWPVQVAWRPLFRASFFITVDDRVNSVLMLSIVWRFASAEYDRHFHRIHRIRHRYQRTGFVKVVASGKHV</sequence>
<dbReference type="EMBL" id="JACXBF010000124">
    <property type="protein sequence ID" value="MBD2799877.1"/>
    <property type="molecule type" value="Genomic_DNA"/>
</dbReference>
<evidence type="ECO:0008006" key="2">
    <source>
        <dbReference type="Google" id="ProtNLM"/>
    </source>
</evidence>
<protein>
    <recommendedName>
        <fullName evidence="2">Secreted protein</fullName>
    </recommendedName>
</protein>
<accession>A0AAW3YT18</accession>
<dbReference type="AlphaFoldDB" id="A0AAW3YT18"/>
<reference evidence="1" key="1">
    <citation type="submission" date="2020-09" db="EMBL/GenBank/DDBJ databases">
        <authorList>
            <person name="Palma L."/>
            <person name="Caballero P."/>
            <person name="Berry C."/>
            <person name="Del Valle E."/>
        </authorList>
    </citation>
    <scope>NUCLEOTIDE SEQUENCE</scope>
    <source>
        <strain evidence="1">M</strain>
    </source>
</reference>
<reference evidence="1" key="2">
    <citation type="journal article" date="2024" name="Toxins">
        <title>Genome Sequence Analysis of Native Xenorhabdus Strains Isolated from Entomopathogenic Nematodes in Argentina.</title>
        <authorList>
            <person name="Palma L."/>
            <person name="Frizzo L."/>
            <person name="Kaiser S."/>
            <person name="Berry C."/>
            <person name="Caballero P."/>
            <person name="Bode H.B."/>
            <person name="Del Valle E.E."/>
        </authorList>
    </citation>
    <scope>NUCLEOTIDE SEQUENCE</scope>
    <source>
        <strain evidence="1">M</strain>
    </source>
</reference>
<organism evidence="1">
    <name type="scientific">Xenorhabdus szentirmaii</name>
    <dbReference type="NCBI Taxonomy" id="290112"/>
    <lineage>
        <taxon>Bacteria</taxon>
        <taxon>Pseudomonadati</taxon>
        <taxon>Pseudomonadota</taxon>
        <taxon>Gammaproteobacteria</taxon>
        <taxon>Enterobacterales</taxon>
        <taxon>Morganellaceae</taxon>
        <taxon>Xenorhabdus</taxon>
    </lineage>
</organism>
<dbReference type="Proteomes" id="UP001193920">
    <property type="component" value="Unassembled WGS sequence"/>
</dbReference>